<evidence type="ECO:0000313" key="1">
    <source>
        <dbReference type="EMBL" id="PHM58426.1"/>
    </source>
</evidence>
<name>A0A2D0K4N1_9GAMM</name>
<dbReference type="Proteomes" id="UP000222366">
    <property type="component" value="Unassembled WGS sequence"/>
</dbReference>
<protein>
    <submittedName>
        <fullName evidence="1">Uncharacterized protein</fullName>
    </submittedName>
</protein>
<keyword evidence="2" id="KW-1185">Reference proteome</keyword>
<organism evidence="1 2">
    <name type="scientific">Xenorhabdus stockiae</name>
    <dbReference type="NCBI Taxonomy" id="351614"/>
    <lineage>
        <taxon>Bacteria</taxon>
        <taxon>Pseudomonadati</taxon>
        <taxon>Pseudomonadota</taxon>
        <taxon>Gammaproteobacteria</taxon>
        <taxon>Enterobacterales</taxon>
        <taxon>Morganellaceae</taxon>
        <taxon>Xenorhabdus</taxon>
    </lineage>
</organism>
<dbReference type="AlphaFoldDB" id="A0A2D0K4N1"/>
<proteinExistence type="predicted"/>
<accession>A0A2D0K4N1</accession>
<comment type="caution">
    <text evidence="1">The sequence shown here is derived from an EMBL/GenBank/DDBJ whole genome shotgun (WGS) entry which is preliminary data.</text>
</comment>
<gene>
    <name evidence="1" type="ORF">Xsto_04118</name>
</gene>
<sequence length="82" mass="9303">MLTVEQGDRQRLVPHVIVGLRGAKWQVPRLSGLLRYPGHRIIMLYMACPRRVRYHTGLSPVVIACLLADRDTGGFRRVVPGR</sequence>
<dbReference type="EMBL" id="NJAJ01000102">
    <property type="protein sequence ID" value="PHM58426.1"/>
    <property type="molecule type" value="Genomic_DNA"/>
</dbReference>
<evidence type="ECO:0000313" key="2">
    <source>
        <dbReference type="Proteomes" id="UP000222366"/>
    </source>
</evidence>
<reference evidence="1 2" key="1">
    <citation type="journal article" date="2017" name="Nat. Microbiol.">
        <title>Natural product diversity associated with the nematode symbionts Photorhabdus and Xenorhabdus.</title>
        <authorList>
            <person name="Tobias N.J."/>
            <person name="Wolff H."/>
            <person name="Djahanschiri B."/>
            <person name="Grundmann F."/>
            <person name="Kronenwerth M."/>
            <person name="Shi Y.M."/>
            <person name="Simonyi S."/>
            <person name="Grun P."/>
            <person name="Shapiro-Ilan D."/>
            <person name="Pidot S.J."/>
            <person name="Stinear T.P."/>
            <person name="Ebersberger I."/>
            <person name="Bode H.B."/>
        </authorList>
    </citation>
    <scope>NUCLEOTIDE SEQUENCE [LARGE SCALE GENOMIC DNA]</scope>
    <source>
        <strain evidence="1 2">DSM 17904</strain>
    </source>
</reference>